<evidence type="ECO:0008006" key="3">
    <source>
        <dbReference type="Google" id="ProtNLM"/>
    </source>
</evidence>
<dbReference type="Proteomes" id="UP000178380">
    <property type="component" value="Unassembled WGS sequence"/>
</dbReference>
<sequence length="203" mass="23742">MHKEILTKEQIQMLPLIKSFSKNFGLVGGTAIALHIGHRGSLDFGMFSLKPFGNVQLRQKIADQIRIDQVLVNRQREFTAIVRGVKVTFYHYSFPITFTKKFGYEIRMPDLLTLTAMKAYALGMREKWKDYADLYFIIKDYFSVEQITEKAKEIFKEEFNGNGFRNQLAYFDDINYSEKIVWMPGFETEEKTIKEALEKFSVS</sequence>
<dbReference type="AlphaFoldDB" id="A0A1G2HXA6"/>
<protein>
    <recommendedName>
        <fullName evidence="3">Nucleotidyl transferase AbiEii/AbiGii toxin family protein</fullName>
    </recommendedName>
</protein>
<accession>A0A1G2HXA6</accession>
<dbReference type="EMBL" id="MHOR01000014">
    <property type="protein sequence ID" value="OGZ67152.1"/>
    <property type="molecule type" value="Genomic_DNA"/>
</dbReference>
<name>A0A1G2HXA6_9BACT</name>
<gene>
    <name evidence="1" type="ORF">A3C58_02345</name>
</gene>
<evidence type="ECO:0000313" key="2">
    <source>
        <dbReference type="Proteomes" id="UP000178380"/>
    </source>
</evidence>
<organism evidence="1 2">
    <name type="scientific">Candidatus Staskawiczbacteria bacterium RIFCSPHIGHO2_02_FULL_34_10</name>
    <dbReference type="NCBI Taxonomy" id="1802205"/>
    <lineage>
        <taxon>Bacteria</taxon>
        <taxon>Candidatus Staskawicziibacteriota</taxon>
    </lineage>
</organism>
<evidence type="ECO:0000313" key="1">
    <source>
        <dbReference type="EMBL" id="OGZ67152.1"/>
    </source>
</evidence>
<dbReference type="STRING" id="1802205.A3C58_02345"/>
<reference evidence="1 2" key="1">
    <citation type="journal article" date="2016" name="Nat. Commun.">
        <title>Thousands of microbial genomes shed light on interconnected biogeochemical processes in an aquifer system.</title>
        <authorList>
            <person name="Anantharaman K."/>
            <person name="Brown C.T."/>
            <person name="Hug L.A."/>
            <person name="Sharon I."/>
            <person name="Castelle C.J."/>
            <person name="Probst A.J."/>
            <person name="Thomas B.C."/>
            <person name="Singh A."/>
            <person name="Wilkins M.J."/>
            <person name="Karaoz U."/>
            <person name="Brodie E.L."/>
            <person name="Williams K.H."/>
            <person name="Hubbard S.S."/>
            <person name="Banfield J.F."/>
        </authorList>
    </citation>
    <scope>NUCLEOTIDE SEQUENCE [LARGE SCALE GENOMIC DNA]</scope>
</reference>
<comment type="caution">
    <text evidence="1">The sequence shown here is derived from an EMBL/GenBank/DDBJ whole genome shotgun (WGS) entry which is preliminary data.</text>
</comment>
<proteinExistence type="predicted"/>